<evidence type="ECO:0000256" key="2">
    <source>
        <dbReference type="ARBA" id="ARBA00022737"/>
    </source>
</evidence>
<dbReference type="PROSITE" id="PS00028">
    <property type="entry name" value="ZINC_FINGER_C2H2_1"/>
    <property type="match status" value="5"/>
</dbReference>
<reference evidence="7 8" key="1">
    <citation type="journal article" date="2024" name="bioRxiv">
        <title>A reference genome for Trichogramma kaykai: A tiny desert-dwelling parasitoid wasp with competing sex-ratio distorters.</title>
        <authorList>
            <person name="Culotta J."/>
            <person name="Lindsey A.R."/>
        </authorList>
    </citation>
    <scope>NUCLEOTIDE SEQUENCE [LARGE SCALE GENOMIC DNA]</scope>
    <source>
        <strain evidence="7 8">KSX58</strain>
    </source>
</reference>
<keyword evidence="2" id="KW-0677">Repeat</keyword>
<dbReference type="SMART" id="SM00355">
    <property type="entry name" value="ZnF_C2H2"/>
    <property type="match status" value="5"/>
</dbReference>
<evidence type="ECO:0000256" key="1">
    <source>
        <dbReference type="ARBA" id="ARBA00022723"/>
    </source>
</evidence>
<gene>
    <name evidence="7" type="ORF">TKK_012321</name>
</gene>
<accession>A0ABD2WJS2</accession>
<keyword evidence="8" id="KW-1185">Reference proteome</keyword>
<dbReference type="Pfam" id="PF13912">
    <property type="entry name" value="zf-C2H2_6"/>
    <property type="match status" value="1"/>
</dbReference>
<evidence type="ECO:0000313" key="7">
    <source>
        <dbReference type="EMBL" id="KAL3393047.1"/>
    </source>
</evidence>
<proteinExistence type="predicted"/>
<dbReference type="Pfam" id="PF00096">
    <property type="entry name" value="zf-C2H2"/>
    <property type="match status" value="2"/>
</dbReference>
<dbReference type="AlphaFoldDB" id="A0ABD2WJS2"/>
<keyword evidence="4" id="KW-0862">Zinc</keyword>
<dbReference type="PANTHER" id="PTHR24379:SF121">
    <property type="entry name" value="C2H2-TYPE DOMAIN-CONTAINING PROTEIN"/>
    <property type="match status" value="1"/>
</dbReference>
<dbReference type="EMBL" id="JBJJXI010000100">
    <property type="protein sequence ID" value="KAL3393047.1"/>
    <property type="molecule type" value="Genomic_DNA"/>
</dbReference>
<comment type="caution">
    <text evidence="7">The sequence shown here is derived from an EMBL/GenBank/DDBJ whole genome shotgun (WGS) entry which is preliminary data.</text>
</comment>
<dbReference type="PANTHER" id="PTHR24379">
    <property type="entry name" value="KRAB AND ZINC FINGER DOMAIN-CONTAINING"/>
    <property type="match status" value="1"/>
</dbReference>
<dbReference type="SUPFAM" id="SSF57667">
    <property type="entry name" value="beta-beta-alpha zinc fingers"/>
    <property type="match status" value="2"/>
</dbReference>
<feature type="domain" description="C2H2-type" evidence="6">
    <location>
        <begin position="119"/>
        <end position="147"/>
    </location>
</feature>
<evidence type="ECO:0000256" key="3">
    <source>
        <dbReference type="ARBA" id="ARBA00022771"/>
    </source>
</evidence>
<dbReference type="GO" id="GO:0008270">
    <property type="term" value="F:zinc ion binding"/>
    <property type="evidence" value="ECO:0007669"/>
    <property type="project" value="UniProtKB-KW"/>
</dbReference>
<dbReference type="InterPro" id="IPR013087">
    <property type="entry name" value="Znf_C2H2_type"/>
</dbReference>
<evidence type="ECO:0000256" key="4">
    <source>
        <dbReference type="ARBA" id="ARBA00022833"/>
    </source>
</evidence>
<organism evidence="7 8">
    <name type="scientific">Trichogramma kaykai</name>
    <dbReference type="NCBI Taxonomy" id="54128"/>
    <lineage>
        <taxon>Eukaryota</taxon>
        <taxon>Metazoa</taxon>
        <taxon>Ecdysozoa</taxon>
        <taxon>Arthropoda</taxon>
        <taxon>Hexapoda</taxon>
        <taxon>Insecta</taxon>
        <taxon>Pterygota</taxon>
        <taxon>Neoptera</taxon>
        <taxon>Endopterygota</taxon>
        <taxon>Hymenoptera</taxon>
        <taxon>Apocrita</taxon>
        <taxon>Proctotrupomorpha</taxon>
        <taxon>Chalcidoidea</taxon>
        <taxon>Trichogrammatidae</taxon>
        <taxon>Trichogramma</taxon>
    </lineage>
</organism>
<protein>
    <recommendedName>
        <fullName evidence="6">C2H2-type domain-containing protein</fullName>
    </recommendedName>
</protein>
<feature type="domain" description="C2H2-type" evidence="6">
    <location>
        <begin position="7"/>
        <end position="34"/>
    </location>
</feature>
<feature type="domain" description="C2H2-type" evidence="6">
    <location>
        <begin position="148"/>
        <end position="176"/>
    </location>
</feature>
<name>A0ABD2WJS2_9HYME</name>
<dbReference type="PROSITE" id="PS50157">
    <property type="entry name" value="ZINC_FINGER_C2H2_2"/>
    <property type="match status" value="5"/>
</dbReference>
<dbReference type="Proteomes" id="UP001627154">
    <property type="component" value="Unassembled WGS sequence"/>
</dbReference>
<evidence type="ECO:0000259" key="6">
    <source>
        <dbReference type="PROSITE" id="PS50157"/>
    </source>
</evidence>
<keyword evidence="1" id="KW-0479">Metal-binding</keyword>
<dbReference type="InterPro" id="IPR036236">
    <property type="entry name" value="Znf_C2H2_sf"/>
</dbReference>
<evidence type="ECO:0000256" key="5">
    <source>
        <dbReference type="PROSITE-ProRule" id="PRU00042"/>
    </source>
</evidence>
<evidence type="ECO:0000313" key="8">
    <source>
        <dbReference type="Proteomes" id="UP001627154"/>
    </source>
</evidence>
<dbReference type="Gene3D" id="3.30.160.60">
    <property type="entry name" value="Classic Zinc Finger"/>
    <property type="match status" value="3"/>
</dbReference>
<sequence>MADSREYPCKSCRQVFSSERELGYHLEIHSGTLTCRLGCDRKFSSATEIEKHLKLVHFDIWTCDECGKDFYKELDWVVHVMEVHRTMKNYTNKDHIEAHPPKNVLSNNHATVNEIIINLTCEYCDKNFNTIDDLEKHKNVVHLKIKSYECVECKKTFSSKKYLYDHTSVVHAKKKIFKCETCQKC</sequence>
<feature type="domain" description="C2H2-type" evidence="6">
    <location>
        <begin position="33"/>
        <end position="57"/>
    </location>
</feature>
<feature type="domain" description="C2H2-type" evidence="6">
    <location>
        <begin position="61"/>
        <end position="89"/>
    </location>
</feature>
<keyword evidence="3 5" id="KW-0863">Zinc-finger</keyword>